<comment type="subunit">
    <text evidence="5">Associates with stalled 50S ribosomal subunits. Binds to RqcP.</text>
</comment>
<feature type="coiled-coil region" evidence="5">
    <location>
        <begin position="312"/>
        <end position="339"/>
    </location>
</feature>
<evidence type="ECO:0000256" key="3">
    <source>
        <dbReference type="ARBA" id="ARBA00022884"/>
    </source>
</evidence>
<accession>A6TRX6</accession>
<evidence type="ECO:0000313" key="8">
    <source>
        <dbReference type="Proteomes" id="UP000001572"/>
    </source>
</evidence>
<keyword evidence="4 5" id="KW-0648">Protein biosynthesis</keyword>
<dbReference type="GO" id="GO:0019843">
    <property type="term" value="F:rRNA binding"/>
    <property type="evidence" value="ECO:0007669"/>
    <property type="project" value="UniProtKB-UniRule"/>
</dbReference>
<dbReference type="Gene3D" id="2.30.310.10">
    <property type="entry name" value="ibrinogen binding protein from staphylococcus aureus domain"/>
    <property type="match status" value="1"/>
</dbReference>
<dbReference type="InterPro" id="IPR051608">
    <property type="entry name" value="RQC_Subunit_NEMF"/>
</dbReference>
<comment type="function">
    <text evidence="5">Key component of the ribosome quality control system (RQC), a ribosome-associated complex that mediates the extraction of incompletely synthesized nascent chains from stalled ribosomes and their subsequent degradation. RqcH recruits Ala-charged tRNA, and with RqcP directs the elongation of stalled nascent chains on 50S ribosomal subunits, leading to non-templated C-terminal alanine extensions (Ala tail). The Ala tail promotes nascent chain degradation. May add between 1 and at least 8 Ala residues. Binds to stalled 50S ribosomal subunits.</text>
</comment>
<dbReference type="PANTHER" id="PTHR15239">
    <property type="entry name" value="NUCLEAR EXPORT MEDIATOR FACTOR NEMF"/>
    <property type="match status" value="1"/>
</dbReference>
<feature type="domain" description="NFACT RNA-binding" evidence="6">
    <location>
        <begin position="470"/>
        <end position="570"/>
    </location>
</feature>
<keyword evidence="2 5" id="KW-0699">rRNA-binding</keyword>
<keyword evidence="1 5" id="KW-0820">tRNA-binding</keyword>
<evidence type="ECO:0000256" key="2">
    <source>
        <dbReference type="ARBA" id="ARBA00022730"/>
    </source>
</evidence>
<dbReference type="HOGENOM" id="CLU_022481_2_1_9"/>
<dbReference type="GO" id="GO:0043023">
    <property type="term" value="F:ribosomal large subunit binding"/>
    <property type="evidence" value="ECO:0007669"/>
    <property type="project" value="UniProtKB-UniRule"/>
</dbReference>
<keyword evidence="5" id="KW-0175">Coiled coil</keyword>
<evidence type="ECO:0000256" key="4">
    <source>
        <dbReference type="ARBA" id="ARBA00022917"/>
    </source>
</evidence>
<dbReference type="Gene3D" id="3.40.970.40">
    <property type="entry name" value="fibrinogen binding protein from staphylococcus aureus domain like"/>
    <property type="match status" value="1"/>
</dbReference>
<comment type="similarity">
    <text evidence="5">Belongs to the NEMF family.</text>
</comment>
<evidence type="ECO:0000313" key="7">
    <source>
        <dbReference type="EMBL" id="ABR48944.1"/>
    </source>
</evidence>
<dbReference type="GO" id="GO:0072344">
    <property type="term" value="P:rescue of stalled ribosome"/>
    <property type="evidence" value="ECO:0007669"/>
    <property type="project" value="UniProtKB-UniRule"/>
</dbReference>
<dbReference type="InterPro" id="IPR008532">
    <property type="entry name" value="NFACT_RNA-bd"/>
</dbReference>
<dbReference type="HAMAP" id="MF_00844_B">
    <property type="entry name" value="RqcH_B"/>
    <property type="match status" value="1"/>
</dbReference>
<dbReference type="OrthoDB" id="9766163at2"/>
<dbReference type="EMBL" id="CP000724">
    <property type="protein sequence ID" value="ABR48944.1"/>
    <property type="molecule type" value="Genomic_DNA"/>
</dbReference>
<dbReference type="FunFam" id="2.30.310.10:FF:000004">
    <property type="entry name" value="Fibronectin-binding protein A"/>
    <property type="match status" value="1"/>
</dbReference>
<name>A6TRX6_ALKMQ</name>
<protein>
    <recommendedName>
        <fullName evidence="5">Rqc2 homolog RqcH</fullName>
        <shortName evidence="5">RqcH</shortName>
    </recommendedName>
</protein>
<dbReference type="GO" id="GO:1990112">
    <property type="term" value="C:RQC complex"/>
    <property type="evidence" value="ECO:0007669"/>
    <property type="project" value="TreeGrafter"/>
</dbReference>
<dbReference type="eggNOG" id="COG1293">
    <property type="taxonomic scope" value="Bacteria"/>
</dbReference>
<dbReference type="Pfam" id="PF05833">
    <property type="entry name" value="NFACT_N"/>
    <property type="match status" value="1"/>
</dbReference>
<gene>
    <name evidence="5" type="primary">rqcH</name>
    <name evidence="7" type="ordered locus">Amet_2794</name>
</gene>
<evidence type="ECO:0000256" key="1">
    <source>
        <dbReference type="ARBA" id="ARBA00022555"/>
    </source>
</evidence>
<evidence type="ECO:0000256" key="5">
    <source>
        <dbReference type="HAMAP-Rule" id="MF_00844"/>
    </source>
</evidence>
<proteinExistence type="inferred from homology"/>
<dbReference type="GO" id="GO:0000049">
    <property type="term" value="F:tRNA binding"/>
    <property type="evidence" value="ECO:0007669"/>
    <property type="project" value="UniProtKB-UniRule"/>
</dbReference>
<keyword evidence="3 5" id="KW-0694">RNA-binding</keyword>
<dbReference type="KEGG" id="amt:Amet_2794"/>
<keyword evidence="8" id="KW-1185">Reference proteome</keyword>
<dbReference type="STRING" id="293826.Amet_2794"/>
<sequence length="592" mass="68061">MPLDGFSIAALTQEFQQILPINKIEKVYQPEKDEITLLIRSQGTNYRLLLTASSNFPRAQFTSTPKENPSVAPNFCMLLRKHIQGGRIVQIKQPDFERVIRFTIETYDELKVACSRTLIIEMMGRHSNIILINNENNKVIDSIKRVSLDISRFRQVLPGLPYQLPPSQDKKNPVTINTFEEFKEALDSQPEHSIQKSLFINFTGISPVIAREICYVSHVEEGTPYITLKTEILRRIYVSFDTLVNQVNMKNFSPQLYWNQETEEYIDFTALPFSHLNHYASKPFESISHLLEGYYANRDQRERMKQRSQGLRKSVSIKLDRLYNKIQNLKKDYNKAQKSQNDKIIGDLITANLHQLKKGQKSVEVVNFYDENQAMITIPLDLRLSPAQNAQRHYKKYNKGKTALLEVALQLEKTHGEINYLEQIMVSIDQSMSLSDVEEIRQELIQTGYIKPKAKVKVKVNKQQKVSGYLRYQSSEGVEILVGKNNTQNDEITFKLSSKEDLWFHVKDLAGSHVILKTAGISYSDQSILEAAQLAAYYSKGRNATKVTVSYLPRKHVKKPNGAKPGMVTFDRYSTMLVDATEKVINQIQQLK</sequence>
<dbReference type="Pfam" id="PF05670">
    <property type="entry name" value="NFACT-R_1"/>
    <property type="match status" value="1"/>
</dbReference>
<dbReference type="PANTHER" id="PTHR15239:SF6">
    <property type="entry name" value="RIBOSOME QUALITY CONTROL COMPLEX SUBUNIT NEMF"/>
    <property type="match status" value="1"/>
</dbReference>
<organism evidence="7 8">
    <name type="scientific">Alkaliphilus metalliredigens (strain QYMF)</name>
    <dbReference type="NCBI Taxonomy" id="293826"/>
    <lineage>
        <taxon>Bacteria</taxon>
        <taxon>Bacillati</taxon>
        <taxon>Bacillota</taxon>
        <taxon>Clostridia</taxon>
        <taxon>Peptostreptococcales</taxon>
        <taxon>Natronincolaceae</taxon>
        <taxon>Alkaliphilus</taxon>
    </lineage>
</organism>
<dbReference type="Proteomes" id="UP000001572">
    <property type="component" value="Chromosome"/>
</dbReference>
<dbReference type="RefSeq" id="WP_012063915.1">
    <property type="nucleotide sequence ID" value="NC_009633.1"/>
</dbReference>
<dbReference type="InterPro" id="IPR043682">
    <property type="entry name" value="RqcH_bacterial"/>
</dbReference>
<evidence type="ECO:0000259" key="6">
    <source>
        <dbReference type="Pfam" id="PF05670"/>
    </source>
</evidence>
<reference evidence="8" key="1">
    <citation type="journal article" date="2016" name="Genome Announc.">
        <title>Complete genome sequence of Alkaliphilus metalliredigens strain QYMF, an alkaliphilic and metal-reducing bacterium isolated from borax-contaminated leachate ponds.</title>
        <authorList>
            <person name="Hwang C."/>
            <person name="Copeland A."/>
            <person name="Lucas S."/>
            <person name="Lapidus A."/>
            <person name="Barry K."/>
            <person name="Detter J.C."/>
            <person name="Glavina Del Rio T."/>
            <person name="Hammon N."/>
            <person name="Israni S."/>
            <person name="Dalin E."/>
            <person name="Tice H."/>
            <person name="Pitluck S."/>
            <person name="Chertkov O."/>
            <person name="Brettin T."/>
            <person name="Bruce D."/>
            <person name="Han C."/>
            <person name="Schmutz J."/>
            <person name="Larimer F."/>
            <person name="Land M.L."/>
            <person name="Hauser L."/>
            <person name="Kyrpides N."/>
            <person name="Mikhailova N."/>
            <person name="Ye Q."/>
            <person name="Zhou J."/>
            <person name="Richardson P."/>
            <person name="Fields M.W."/>
        </authorList>
    </citation>
    <scope>NUCLEOTIDE SEQUENCE [LARGE SCALE GENOMIC DNA]</scope>
    <source>
        <strain evidence="8">QYMF</strain>
    </source>
</reference>
<dbReference type="Gene3D" id="1.10.8.50">
    <property type="match status" value="1"/>
</dbReference>
<dbReference type="AlphaFoldDB" id="A6TRX6"/>